<accession>S3IZ90</accession>
<dbReference type="Proteomes" id="UP000014585">
    <property type="component" value="Unassembled WGS sequence"/>
</dbReference>
<gene>
    <name evidence="1" type="ORF">HMPREF0201_04585</name>
</gene>
<dbReference type="AlphaFoldDB" id="S3IZ90"/>
<evidence type="ECO:0000313" key="2">
    <source>
        <dbReference type="Proteomes" id="UP000014585"/>
    </source>
</evidence>
<comment type="caution">
    <text evidence="1">The sequence shown here is derived from an EMBL/GenBank/DDBJ whole genome shotgun (WGS) entry which is preliminary data.</text>
</comment>
<evidence type="ECO:0000313" key="1">
    <source>
        <dbReference type="EMBL" id="EPF12982.1"/>
    </source>
</evidence>
<sequence length="210" mass="23405">MKKHPNKEIQRRRHYRLCQEGVHMELYNFTLTVSGITLNTPGHEDALFEAGCDDAMISYYGNAIYLEFDREAPSLKNAIATAIRDIESAGIGARVESVDSTLVGLSDIAELSALSRQAITMLKDGIRGKGDFPNPIQRITGQSPLWDWAEVAEWLENCGRIAKDSGLAANAKELNTWNLALRIRASRAEVKVAEHLHMLEHAEAQSYRQA</sequence>
<organism evidence="1 2">
    <name type="scientific">Cedecea davisae DSM 4568</name>
    <dbReference type="NCBI Taxonomy" id="566551"/>
    <lineage>
        <taxon>Bacteria</taxon>
        <taxon>Pseudomonadati</taxon>
        <taxon>Pseudomonadota</taxon>
        <taxon>Gammaproteobacteria</taxon>
        <taxon>Enterobacterales</taxon>
        <taxon>Enterobacteriaceae</taxon>
        <taxon>Cedecea</taxon>
    </lineage>
</organism>
<reference evidence="1 2" key="1">
    <citation type="submission" date="2013-04" db="EMBL/GenBank/DDBJ databases">
        <authorList>
            <person name="Weinstock G."/>
            <person name="Sodergren E."/>
            <person name="Lobos E.A."/>
            <person name="Fulton L."/>
            <person name="Fulton R."/>
            <person name="Courtney L."/>
            <person name="Fronick C."/>
            <person name="O'Laughlin M."/>
            <person name="Godfrey J."/>
            <person name="Wilson R.M."/>
            <person name="Miner T."/>
            <person name="Farmer C."/>
            <person name="Delehaunty K."/>
            <person name="Cordes M."/>
            <person name="Minx P."/>
            <person name="Tomlinson C."/>
            <person name="Chen J."/>
            <person name="Wollam A."/>
            <person name="Pepin K.H."/>
            <person name="Palsikar V.B."/>
            <person name="Zhang X."/>
            <person name="Suruliraj S."/>
            <person name="Perna N.T."/>
            <person name="Plunkett G."/>
            <person name="Warren W."/>
            <person name="Mitreva M."/>
            <person name="Mardis E.R."/>
            <person name="Wilson R.K."/>
        </authorList>
    </citation>
    <scope>NUCLEOTIDE SEQUENCE [LARGE SCALE GENOMIC DNA]</scope>
    <source>
        <strain evidence="1 2">DSM 4568</strain>
    </source>
</reference>
<dbReference type="STRING" id="566551.HMPREF0201_04585"/>
<name>S3IZ90_9ENTR</name>
<dbReference type="HOGENOM" id="CLU_089912_1_0_6"/>
<dbReference type="EMBL" id="ATDT01000038">
    <property type="protein sequence ID" value="EPF12982.1"/>
    <property type="molecule type" value="Genomic_DNA"/>
</dbReference>
<protein>
    <submittedName>
        <fullName evidence="1">Transcriptional regulator, AlpA family</fullName>
    </submittedName>
</protein>
<proteinExistence type="predicted"/>
<dbReference type="PATRIC" id="fig|566551.4.peg.4192"/>